<dbReference type="AlphaFoldDB" id="X0T388"/>
<accession>X0T388</accession>
<sequence length="322" mass="37726">IEQIYRTISSGPGRESILMGARVAAWDDSGLHHESFWLGWVGGAEWAWSPGIPQPEEYVAKFMRLFYGPDVENMVEVYRLLDACARFWDQAWDRVPSRRGPSYFRPSHARWDRTIALPHLPELPTLDNRPFFVKCYSELLRSAGQQEKRLERLLHLLMDNMGRASRNRYNLEVLVSLARFLEHHVRLLRALAMAETMLDEARTALGQARFKEAESHLRSAGDALKDVADDRERMYDNLRTTWERSRYPKGQSVNGREFLHVMDDTKDHWADRTPDMSYLIMWERGLGLEEWAKRLESIADDFANLSAEYRQRCRPLTKEPVW</sequence>
<gene>
    <name evidence="1" type="ORF">S01H1_16533</name>
</gene>
<dbReference type="EMBL" id="BARS01008705">
    <property type="protein sequence ID" value="GAF82637.1"/>
    <property type="molecule type" value="Genomic_DNA"/>
</dbReference>
<evidence type="ECO:0000313" key="1">
    <source>
        <dbReference type="EMBL" id="GAF82637.1"/>
    </source>
</evidence>
<organism evidence="1">
    <name type="scientific">marine sediment metagenome</name>
    <dbReference type="NCBI Taxonomy" id="412755"/>
    <lineage>
        <taxon>unclassified sequences</taxon>
        <taxon>metagenomes</taxon>
        <taxon>ecological metagenomes</taxon>
    </lineage>
</organism>
<proteinExistence type="predicted"/>
<protein>
    <submittedName>
        <fullName evidence="1">Uncharacterized protein</fullName>
    </submittedName>
</protein>
<reference evidence="1" key="1">
    <citation type="journal article" date="2014" name="Front. Microbiol.">
        <title>High frequency of phylogenetically diverse reductive dehalogenase-homologous genes in deep subseafloor sedimentary metagenomes.</title>
        <authorList>
            <person name="Kawai M."/>
            <person name="Futagami T."/>
            <person name="Toyoda A."/>
            <person name="Takaki Y."/>
            <person name="Nishi S."/>
            <person name="Hori S."/>
            <person name="Arai W."/>
            <person name="Tsubouchi T."/>
            <person name="Morono Y."/>
            <person name="Uchiyama I."/>
            <person name="Ito T."/>
            <person name="Fujiyama A."/>
            <person name="Inagaki F."/>
            <person name="Takami H."/>
        </authorList>
    </citation>
    <scope>NUCLEOTIDE SEQUENCE</scope>
    <source>
        <strain evidence="1">Expedition CK06-06</strain>
    </source>
</reference>
<feature type="non-terminal residue" evidence="1">
    <location>
        <position position="1"/>
    </location>
</feature>
<comment type="caution">
    <text evidence="1">The sequence shown here is derived from an EMBL/GenBank/DDBJ whole genome shotgun (WGS) entry which is preliminary data.</text>
</comment>
<name>X0T388_9ZZZZ</name>